<dbReference type="RefSeq" id="WP_338201423.1">
    <property type="nucleotide sequence ID" value="NZ_JAEKNR010000108.1"/>
</dbReference>
<dbReference type="PANTHER" id="PTHR43576">
    <property type="entry name" value="ALPHA-L-ARABINOFURANOSIDASE C-RELATED"/>
    <property type="match status" value="1"/>
</dbReference>
<dbReference type="SUPFAM" id="SSF51011">
    <property type="entry name" value="Glycosyl hydrolase domain"/>
    <property type="match status" value="1"/>
</dbReference>
<dbReference type="InterPro" id="IPR013780">
    <property type="entry name" value="Glyco_hydro_b"/>
</dbReference>
<dbReference type="Pfam" id="PF22848">
    <property type="entry name" value="ASD1_dom"/>
    <property type="match status" value="1"/>
</dbReference>
<dbReference type="GO" id="GO:0046556">
    <property type="term" value="F:alpha-L-arabinofuranosidase activity"/>
    <property type="evidence" value="ECO:0007669"/>
    <property type="project" value="UniProtKB-EC"/>
</dbReference>
<evidence type="ECO:0000313" key="10">
    <source>
        <dbReference type="Proteomes" id="UP000612893"/>
    </source>
</evidence>
<keyword evidence="7" id="KW-0326">Glycosidase</keyword>
<comment type="subunit">
    <text evidence="3">Homohexamer; trimer of dimers.</text>
</comment>
<dbReference type="SUPFAM" id="SSF51445">
    <property type="entry name" value="(Trans)glycosidases"/>
    <property type="match status" value="1"/>
</dbReference>
<dbReference type="InterPro" id="IPR055235">
    <property type="entry name" value="ASD1_cat"/>
</dbReference>
<dbReference type="Gene3D" id="3.20.20.80">
    <property type="entry name" value="Glycosidases"/>
    <property type="match status" value="1"/>
</dbReference>
<dbReference type="InterPro" id="IPR017853">
    <property type="entry name" value="GH"/>
</dbReference>
<proteinExistence type="inferred from homology"/>
<organism evidence="9 10">
    <name type="scientific">Candidatus Nephthysia bennettiae</name>
    <dbReference type="NCBI Taxonomy" id="3127016"/>
    <lineage>
        <taxon>Bacteria</taxon>
        <taxon>Bacillati</taxon>
        <taxon>Candidatus Dormiibacterota</taxon>
        <taxon>Candidatus Dormibacteria</taxon>
        <taxon>Candidatus Dormibacterales</taxon>
        <taxon>Candidatus Dormibacteraceae</taxon>
        <taxon>Candidatus Nephthysia</taxon>
    </lineage>
</organism>
<evidence type="ECO:0000259" key="8">
    <source>
        <dbReference type="SMART" id="SM00813"/>
    </source>
</evidence>
<evidence type="ECO:0000256" key="6">
    <source>
        <dbReference type="ARBA" id="ARBA00023277"/>
    </source>
</evidence>
<comment type="caution">
    <text evidence="9">The sequence shown here is derived from an EMBL/GenBank/DDBJ whole genome shotgun (WGS) entry which is preliminary data.</text>
</comment>
<dbReference type="PANTHER" id="PTHR43576:SF3">
    <property type="entry name" value="ALPHA-L-ARABINOFURANOSIDASE C"/>
    <property type="match status" value="1"/>
</dbReference>
<dbReference type="SMART" id="SM00813">
    <property type="entry name" value="Alpha-L-AF_C"/>
    <property type="match status" value="1"/>
</dbReference>
<dbReference type="InterPro" id="IPR010720">
    <property type="entry name" value="Alpha-L-AF_C"/>
</dbReference>
<evidence type="ECO:0000256" key="3">
    <source>
        <dbReference type="ARBA" id="ARBA00011165"/>
    </source>
</evidence>
<accession>A0A934N7C6</accession>
<dbReference type="EC" id="3.2.1.55" evidence="4"/>
<protein>
    <recommendedName>
        <fullName evidence="4">non-reducing end alpha-L-arabinofuranosidase</fullName>
        <ecNumber evidence="4">3.2.1.55</ecNumber>
    </recommendedName>
</protein>
<comment type="catalytic activity">
    <reaction evidence="1">
        <text>Hydrolysis of terminal non-reducing alpha-L-arabinofuranoside residues in alpha-L-arabinosides.</text>
        <dbReference type="EC" id="3.2.1.55"/>
    </reaction>
</comment>
<evidence type="ECO:0000313" key="9">
    <source>
        <dbReference type="EMBL" id="MBJ7598431.1"/>
    </source>
</evidence>
<evidence type="ECO:0000256" key="2">
    <source>
        <dbReference type="ARBA" id="ARBA00007186"/>
    </source>
</evidence>
<reference evidence="9" key="1">
    <citation type="submission" date="2020-10" db="EMBL/GenBank/DDBJ databases">
        <title>Ca. Dormibacterota MAGs.</title>
        <authorList>
            <person name="Montgomery K."/>
        </authorList>
    </citation>
    <scope>NUCLEOTIDE SEQUENCE [LARGE SCALE GENOMIC DNA]</scope>
    <source>
        <strain evidence="9">SC8812_S17_10</strain>
    </source>
</reference>
<dbReference type="Proteomes" id="UP000612893">
    <property type="component" value="Unassembled WGS sequence"/>
</dbReference>
<keyword evidence="5" id="KW-0378">Hydrolase</keyword>
<keyword evidence="6" id="KW-0119">Carbohydrate metabolism</keyword>
<comment type="similarity">
    <text evidence="2">Belongs to the glycosyl hydrolase 51 family.</text>
</comment>
<evidence type="ECO:0000256" key="1">
    <source>
        <dbReference type="ARBA" id="ARBA00001462"/>
    </source>
</evidence>
<evidence type="ECO:0000256" key="4">
    <source>
        <dbReference type="ARBA" id="ARBA00012670"/>
    </source>
</evidence>
<keyword evidence="10" id="KW-1185">Reference proteome</keyword>
<sequence length="520" mass="58872">MDERSRNTVGHLGGEVLRLETTRDGDADATALVKIDLDRRLGEVDPRIYGGFVENLGRCIYGGIFDEGSPLADERGFRRDVVEAIRRLRPPVMRWGGNFSSGYHWTDGIGPRDQRPRRWDRAWQTEESNRFGTDEFVEFCRLVGAEPFICVNMGTGTLDEAMAWVEYCNLDRDTEYANLRRRNGHGEPHRVRYWGLGNEMYGPWQIGAIDAEEYVNRARELAKVMRWTDPEIELVASGEDGWTDWDRTVVDGVAGLVDWYSVHIYTGSEDYDRNLVMPHQVERAAQICGALIDRAHYQQKLSHQVHLAYDEWNQWFRQSTIPNHEERYTLADALAVATYLNAFIRLCSRIRMANLAQMVNVIAPIVTSPEGLFLQTIYHPLQLFAEHMLGTALDIRVDSPTIDLSGREEGGSRHRVADLGPFRLLDVSATYRPQEGVLALAAVNRGRDSALDAELRFADGAEAVSGKVFEVSGESPDSRNSFSDPEAVAVRSRDFAECGSVLRHRFPAHSMTVLRLQLQP</sequence>
<dbReference type="Gene3D" id="2.60.40.1180">
    <property type="entry name" value="Golgi alpha-mannosidase II"/>
    <property type="match status" value="1"/>
</dbReference>
<evidence type="ECO:0000256" key="5">
    <source>
        <dbReference type="ARBA" id="ARBA00022801"/>
    </source>
</evidence>
<dbReference type="GO" id="GO:0046373">
    <property type="term" value="P:L-arabinose metabolic process"/>
    <property type="evidence" value="ECO:0007669"/>
    <property type="project" value="InterPro"/>
</dbReference>
<dbReference type="EMBL" id="JAEKNR010000108">
    <property type="protein sequence ID" value="MBJ7598431.1"/>
    <property type="molecule type" value="Genomic_DNA"/>
</dbReference>
<feature type="domain" description="Alpha-L-arabinofuranosidase C-terminal" evidence="8">
    <location>
        <begin position="310"/>
        <end position="510"/>
    </location>
</feature>
<dbReference type="Pfam" id="PF06964">
    <property type="entry name" value="Alpha-L-AF_C"/>
    <property type="match status" value="1"/>
</dbReference>
<gene>
    <name evidence="9" type="ORF">JF922_10145</name>
</gene>
<evidence type="ECO:0000256" key="7">
    <source>
        <dbReference type="ARBA" id="ARBA00023295"/>
    </source>
</evidence>
<dbReference type="AlphaFoldDB" id="A0A934N7C6"/>
<dbReference type="GO" id="GO:0000272">
    <property type="term" value="P:polysaccharide catabolic process"/>
    <property type="evidence" value="ECO:0007669"/>
    <property type="project" value="TreeGrafter"/>
</dbReference>
<name>A0A934N7C6_9BACT</name>